<dbReference type="EMBL" id="HACG01010065">
    <property type="protein sequence ID" value="CEK56930.1"/>
    <property type="molecule type" value="Transcribed_RNA"/>
</dbReference>
<dbReference type="AlphaFoldDB" id="A0A0B6YNB4"/>
<protein>
    <submittedName>
        <fullName evidence="1">Uncharacterized protein</fullName>
    </submittedName>
</protein>
<reference evidence="1" key="1">
    <citation type="submission" date="2014-12" db="EMBL/GenBank/DDBJ databases">
        <title>Insight into the proteome of Arion vulgaris.</title>
        <authorList>
            <person name="Aradska J."/>
            <person name="Bulat T."/>
            <person name="Smidak R."/>
            <person name="Sarate P."/>
            <person name="Gangsoo J."/>
            <person name="Sialana F."/>
            <person name="Bilban M."/>
            <person name="Lubec G."/>
        </authorList>
    </citation>
    <scope>NUCLEOTIDE SEQUENCE</scope>
    <source>
        <tissue evidence="1">Skin</tissue>
    </source>
</reference>
<organism evidence="1">
    <name type="scientific">Arion vulgaris</name>
    <dbReference type="NCBI Taxonomy" id="1028688"/>
    <lineage>
        <taxon>Eukaryota</taxon>
        <taxon>Metazoa</taxon>
        <taxon>Spiralia</taxon>
        <taxon>Lophotrochozoa</taxon>
        <taxon>Mollusca</taxon>
        <taxon>Gastropoda</taxon>
        <taxon>Heterobranchia</taxon>
        <taxon>Euthyneura</taxon>
        <taxon>Panpulmonata</taxon>
        <taxon>Eupulmonata</taxon>
        <taxon>Stylommatophora</taxon>
        <taxon>Helicina</taxon>
        <taxon>Arionoidea</taxon>
        <taxon>Arionidae</taxon>
        <taxon>Arion</taxon>
    </lineage>
</organism>
<accession>A0A0B6YNB4</accession>
<sequence>QGAMHFDPRYQRPVQIGYGRFNLDTSPENYYEFDTVIGNTDLPGAWFFKIGERPNNKRRCLSWLNKNTLQLSA</sequence>
<gene>
    <name evidence="1" type="primary">ORF28867</name>
</gene>
<proteinExistence type="predicted"/>
<evidence type="ECO:0000313" key="1">
    <source>
        <dbReference type="EMBL" id="CEK56930.1"/>
    </source>
</evidence>
<name>A0A0B6YNB4_9EUPU</name>
<feature type="non-terminal residue" evidence="1">
    <location>
        <position position="73"/>
    </location>
</feature>
<feature type="non-terminal residue" evidence="1">
    <location>
        <position position="1"/>
    </location>
</feature>